<sequence>MKVIEVKAGERRRIKRARLSSVAMTYRFRAEPLVGDGEVSGTVEVKGSNWIFPKPPVIVDLETDNAVDKGTWDTFFEVTVVPDGDVRIVMEERSMRSAGVYAAIVGAIVVLAGIVIILATL</sequence>
<keyword evidence="1" id="KW-1133">Transmembrane helix</keyword>
<keyword evidence="1" id="KW-0472">Membrane</keyword>
<reference evidence="2" key="1">
    <citation type="submission" date="2018-06" db="EMBL/GenBank/DDBJ databases">
        <authorList>
            <person name="Zhirakovskaya E."/>
        </authorList>
    </citation>
    <scope>NUCLEOTIDE SEQUENCE</scope>
</reference>
<keyword evidence="1" id="KW-0812">Transmembrane</keyword>
<evidence type="ECO:0000256" key="1">
    <source>
        <dbReference type="SAM" id="Phobius"/>
    </source>
</evidence>
<dbReference type="EMBL" id="UOEI01000398">
    <property type="protein sequence ID" value="VAW04489.1"/>
    <property type="molecule type" value="Genomic_DNA"/>
</dbReference>
<accession>A0A3B0SVT2</accession>
<feature type="transmembrane region" description="Helical" evidence="1">
    <location>
        <begin position="98"/>
        <end position="119"/>
    </location>
</feature>
<proteinExistence type="predicted"/>
<gene>
    <name evidence="2" type="ORF">MNBD_ACTINO01-2365</name>
</gene>
<name>A0A3B0SVT2_9ZZZZ</name>
<dbReference type="AlphaFoldDB" id="A0A3B0SVT2"/>
<organism evidence="2">
    <name type="scientific">hydrothermal vent metagenome</name>
    <dbReference type="NCBI Taxonomy" id="652676"/>
    <lineage>
        <taxon>unclassified sequences</taxon>
        <taxon>metagenomes</taxon>
        <taxon>ecological metagenomes</taxon>
    </lineage>
</organism>
<evidence type="ECO:0000313" key="2">
    <source>
        <dbReference type="EMBL" id="VAW04489.1"/>
    </source>
</evidence>
<protein>
    <submittedName>
        <fullName evidence="2">Uncharacterized protein</fullName>
    </submittedName>
</protein>